<dbReference type="AlphaFoldDB" id="A0A0E3SRM8"/>
<accession>A0A0E3SRM8</accession>
<dbReference type="Proteomes" id="UP000033048">
    <property type="component" value="Chromosome"/>
</dbReference>
<evidence type="ECO:0000313" key="2">
    <source>
        <dbReference type="EMBL" id="AKB85651.1"/>
    </source>
</evidence>
<dbReference type="Pfam" id="PF01494">
    <property type="entry name" value="FAD_binding_3"/>
    <property type="match status" value="1"/>
</dbReference>
<name>A0A0E3SRM8_METMT</name>
<dbReference type="STRING" id="1434104.MCMEM_1598"/>
<dbReference type="Gene3D" id="3.30.9.10">
    <property type="entry name" value="D-Amino Acid Oxidase, subunit A, domain 2"/>
    <property type="match status" value="1"/>
</dbReference>
<dbReference type="InterPro" id="IPR050407">
    <property type="entry name" value="Geranylgeranyl_reductase"/>
</dbReference>
<dbReference type="KEGG" id="mmet:MCMEM_1598"/>
<gene>
    <name evidence="2" type="ORF">MCMEM_1598</name>
</gene>
<protein>
    <submittedName>
        <fullName evidence="2">Geranylgeranyl diphosphate reductase</fullName>
        <ecNumber evidence="2">1.3.1.83</ecNumber>
    </submittedName>
</protein>
<dbReference type="PANTHER" id="PTHR42685:SF18">
    <property type="entry name" value="DIGERANYLGERANYLGLYCEROPHOSPHOLIPID REDUCTASE"/>
    <property type="match status" value="1"/>
</dbReference>
<organism evidence="2 3">
    <name type="scientific">Methanococcoides methylutens MM1</name>
    <dbReference type="NCBI Taxonomy" id="1434104"/>
    <lineage>
        <taxon>Archaea</taxon>
        <taxon>Methanobacteriati</taxon>
        <taxon>Methanobacteriota</taxon>
        <taxon>Stenosarchaea group</taxon>
        <taxon>Methanomicrobia</taxon>
        <taxon>Methanosarcinales</taxon>
        <taxon>Methanosarcinaceae</taxon>
        <taxon>Methanococcoides</taxon>
    </lineage>
</organism>
<dbReference type="GeneID" id="24894159"/>
<dbReference type="GO" id="GO:0071949">
    <property type="term" value="F:FAD binding"/>
    <property type="evidence" value="ECO:0007669"/>
    <property type="project" value="InterPro"/>
</dbReference>
<dbReference type="EC" id="1.3.1.83" evidence="2"/>
<evidence type="ECO:0000259" key="1">
    <source>
        <dbReference type="Pfam" id="PF01494"/>
    </source>
</evidence>
<dbReference type="NCBIfam" id="TIGR02032">
    <property type="entry name" value="GG-red-SF"/>
    <property type="match status" value="1"/>
</dbReference>
<keyword evidence="2" id="KW-0560">Oxidoreductase</keyword>
<dbReference type="InterPro" id="IPR002938">
    <property type="entry name" value="FAD-bd"/>
</dbReference>
<dbReference type="EMBL" id="CP009518">
    <property type="protein sequence ID" value="AKB85651.1"/>
    <property type="molecule type" value="Genomic_DNA"/>
</dbReference>
<dbReference type="OrthoDB" id="46008at2157"/>
<keyword evidence="3" id="KW-1185">Reference proteome</keyword>
<dbReference type="InterPro" id="IPR036188">
    <property type="entry name" value="FAD/NAD-bd_sf"/>
</dbReference>
<dbReference type="PANTHER" id="PTHR42685">
    <property type="entry name" value="GERANYLGERANYL DIPHOSPHATE REDUCTASE"/>
    <property type="match status" value="1"/>
</dbReference>
<dbReference type="Pfam" id="PF13450">
    <property type="entry name" value="NAD_binding_8"/>
    <property type="match status" value="1"/>
</dbReference>
<dbReference type="InterPro" id="IPR011777">
    <property type="entry name" value="Geranylgeranyl_Rdtase_fam"/>
</dbReference>
<dbReference type="RefSeq" id="WP_048205718.1">
    <property type="nucleotide sequence ID" value="NZ_CP009518.1"/>
</dbReference>
<dbReference type="Gene3D" id="3.50.50.60">
    <property type="entry name" value="FAD/NAD(P)-binding domain"/>
    <property type="match status" value="1"/>
</dbReference>
<reference evidence="2 3" key="1">
    <citation type="submission" date="2014-07" db="EMBL/GenBank/DDBJ databases">
        <title>Methanogenic archaea and the global carbon cycle.</title>
        <authorList>
            <person name="Henriksen J.R."/>
            <person name="Luke J."/>
            <person name="Reinhart S."/>
            <person name="Benedict M.N."/>
            <person name="Youngblut N.D."/>
            <person name="Metcalf M.E."/>
            <person name="Whitaker R.J."/>
            <person name="Metcalf W.W."/>
        </authorList>
    </citation>
    <scope>NUCLEOTIDE SEQUENCE [LARGE SCALE GENOMIC DNA]</scope>
    <source>
        <strain evidence="2 3">MM1</strain>
    </source>
</reference>
<feature type="domain" description="FAD-binding" evidence="1">
    <location>
        <begin position="85"/>
        <end position="318"/>
    </location>
</feature>
<dbReference type="GO" id="GO:0102067">
    <property type="term" value="F:geranylgeranyl diphosphate reductase activity"/>
    <property type="evidence" value="ECO:0007669"/>
    <property type="project" value="UniProtKB-EC"/>
</dbReference>
<proteinExistence type="predicted"/>
<dbReference type="PRINTS" id="PR00420">
    <property type="entry name" value="RNGMNOXGNASE"/>
</dbReference>
<dbReference type="HOGENOM" id="CLU_024648_0_1_2"/>
<evidence type="ECO:0000313" key="3">
    <source>
        <dbReference type="Proteomes" id="UP000033048"/>
    </source>
</evidence>
<sequence>MIYDVVVVGAGPTGSTAARYAASFGAKVLMIEEHASIGTPVECTGLLSTRAVAECDIAPDDDFVLNSVRGAFVHSPNGTCLPIDGRKTKAYVVSRKIFDRRLVSMAVEEGAELLLKGRVTHLQEKNGIQVLSVMHMGKPVTIRARVVIGADGVKSTVARFAGLGKVKRILSGVQIEAPYRSENDDFVELFVGSRAPGFFAWTVPVSEKVSRIGLAVEQGNEQNAINYLREIISSEPHVCDRHSQSMLDLVVGGIPIGPLERTYTDGVLIAGDAAGQVKPTSGGGIYTGAACAKIAGEVAAKAALDGDVSAQRLSLYEKRWKGELGRELGIGMKIHDFVGGLSDDELDEMITAMNNPAILDMITKYGDMDHPSILIKKLLNPMNSRHLIGIFRAFAKAVL</sequence>
<dbReference type="SUPFAM" id="SSF51905">
    <property type="entry name" value="FAD/NAD(P)-binding domain"/>
    <property type="match status" value="1"/>
</dbReference>